<dbReference type="OrthoDB" id="31616at2759"/>
<dbReference type="VEuPathDB" id="AmoebaDB:EIN_398270"/>
<dbReference type="EMBL" id="KB206411">
    <property type="protein sequence ID" value="ELP91897.1"/>
    <property type="molecule type" value="Genomic_DNA"/>
</dbReference>
<keyword evidence="2" id="KW-1185">Reference proteome</keyword>
<dbReference type="RefSeq" id="XP_004258668.1">
    <property type="nucleotide sequence ID" value="XM_004258620.1"/>
</dbReference>
<dbReference type="GeneID" id="14890828"/>
<dbReference type="OMA" id="NRDCLLN"/>
<name>A0A0A1UA44_ENTIV</name>
<sequence length="337" mass="39485">MSSWLGAYMTSFISLNAIISTVMKNVIDFLMSHFFKTEAVETIALFDDGDILDLVTMPRGCDRFLNYYDTAELEEHVLNYVVKRGPNSGSTIKEVFIRKNLNDLIFDFDLSDYFVHKVQLYDKIKDPHHLIGQLFLRVNSHFNPLCSKKVVVPQFFTSEFENGYTFVSKHLKEELDMTIIEWLRLQDYRLPPSTDKLLPGQIHPGLGVGHEVEEMIMSFVVAKNRDGMLNTPEHWYNAYLYYTSSHFHFLNPAFEGFFRSINESVRKDIEKRRLCNVAWAIAQGKLMHRPTNTIVKWVSLEQVFPISKKLRAYFNAEYTNLVMKNYHPKDFYIEWGE</sequence>
<dbReference type="Proteomes" id="UP000014680">
    <property type="component" value="Unassembled WGS sequence"/>
</dbReference>
<reference evidence="1 2" key="1">
    <citation type="submission" date="2012-10" db="EMBL/GenBank/DDBJ databases">
        <authorList>
            <person name="Zafar N."/>
            <person name="Inman J."/>
            <person name="Hall N."/>
            <person name="Lorenzi H."/>
            <person name="Caler E."/>
        </authorList>
    </citation>
    <scope>NUCLEOTIDE SEQUENCE [LARGE SCALE GENOMIC DNA]</scope>
    <source>
        <strain evidence="1 2">IP1</strain>
    </source>
</reference>
<dbReference type="AlphaFoldDB" id="A0A0A1UA44"/>
<proteinExistence type="predicted"/>
<organism evidence="1 2">
    <name type="scientific">Entamoeba invadens IP1</name>
    <dbReference type="NCBI Taxonomy" id="370355"/>
    <lineage>
        <taxon>Eukaryota</taxon>
        <taxon>Amoebozoa</taxon>
        <taxon>Evosea</taxon>
        <taxon>Archamoebae</taxon>
        <taxon>Mastigamoebida</taxon>
        <taxon>Entamoebidae</taxon>
        <taxon>Entamoeba</taxon>
    </lineage>
</organism>
<gene>
    <name evidence="1" type="ORF">EIN_398270</name>
</gene>
<evidence type="ECO:0000313" key="2">
    <source>
        <dbReference type="Proteomes" id="UP000014680"/>
    </source>
</evidence>
<protein>
    <submittedName>
        <fullName evidence="1">Uncharacterized protein</fullName>
    </submittedName>
</protein>
<dbReference type="KEGG" id="eiv:EIN_398270"/>
<evidence type="ECO:0000313" key="1">
    <source>
        <dbReference type="EMBL" id="ELP91897.1"/>
    </source>
</evidence>
<accession>A0A0A1UA44</accession>